<keyword evidence="1" id="KW-0812">Transmembrane</keyword>
<name>L0KWK4_METHD</name>
<dbReference type="EMBL" id="CP003362">
    <property type="protein sequence ID" value="AGB49085.1"/>
    <property type="molecule type" value="Genomic_DNA"/>
</dbReference>
<reference evidence="3" key="1">
    <citation type="submission" date="2012-02" db="EMBL/GenBank/DDBJ databases">
        <title>Complete sequence of chromosome of Methanomethylovorans hollandica DSM 15978.</title>
        <authorList>
            <person name="Lucas S."/>
            <person name="Copeland A."/>
            <person name="Lapidus A."/>
            <person name="Glavina del Rio T."/>
            <person name="Dalin E."/>
            <person name="Tice H."/>
            <person name="Bruce D."/>
            <person name="Goodwin L."/>
            <person name="Pitluck S."/>
            <person name="Peters L."/>
            <person name="Mikhailova N."/>
            <person name="Held B."/>
            <person name="Kyrpides N."/>
            <person name="Mavromatis K."/>
            <person name="Ivanova N."/>
            <person name="Brettin T."/>
            <person name="Detter J.C."/>
            <person name="Han C."/>
            <person name="Larimer F."/>
            <person name="Land M."/>
            <person name="Hauser L."/>
            <person name="Markowitz V."/>
            <person name="Cheng J.-F."/>
            <person name="Hugenholtz P."/>
            <person name="Woyke T."/>
            <person name="Wu D."/>
            <person name="Spring S."/>
            <person name="Schroeder M."/>
            <person name="Brambilla E."/>
            <person name="Klenk H.-P."/>
            <person name="Eisen J.A."/>
        </authorList>
    </citation>
    <scope>NUCLEOTIDE SEQUENCE [LARGE SCALE GENOMIC DNA]</scope>
    <source>
        <strain evidence="3">DSM 15978 / NBRC 107637 / DMS1</strain>
    </source>
</reference>
<keyword evidence="1" id="KW-0472">Membrane</keyword>
<proteinExistence type="predicted"/>
<evidence type="ECO:0000256" key="1">
    <source>
        <dbReference type="SAM" id="Phobius"/>
    </source>
</evidence>
<organism evidence="2 3">
    <name type="scientific">Methanomethylovorans hollandica (strain DSM 15978 / NBRC 107637 / DMS1)</name>
    <dbReference type="NCBI Taxonomy" id="867904"/>
    <lineage>
        <taxon>Archaea</taxon>
        <taxon>Methanobacteriati</taxon>
        <taxon>Methanobacteriota</taxon>
        <taxon>Stenosarchaea group</taxon>
        <taxon>Methanomicrobia</taxon>
        <taxon>Methanosarcinales</taxon>
        <taxon>Methanosarcinaceae</taxon>
        <taxon>Methanomethylovorans</taxon>
    </lineage>
</organism>
<dbReference type="Proteomes" id="UP000010866">
    <property type="component" value="Chromosome"/>
</dbReference>
<keyword evidence="1" id="KW-1133">Transmembrane helix</keyword>
<evidence type="ECO:0000313" key="3">
    <source>
        <dbReference type="Proteomes" id="UP000010866"/>
    </source>
</evidence>
<dbReference type="STRING" id="867904.Metho_0842"/>
<keyword evidence="3" id="KW-1185">Reference proteome</keyword>
<protein>
    <submittedName>
        <fullName evidence="2">Uncharacterized protein</fullName>
    </submittedName>
</protein>
<dbReference type="HOGENOM" id="CLU_211273_0_0_2"/>
<evidence type="ECO:0000313" key="2">
    <source>
        <dbReference type="EMBL" id="AGB49085.1"/>
    </source>
</evidence>
<feature type="transmembrane region" description="Helical" evidence="1">
    <location>
        <begin position="33"/>
        <end position="53"/>
    </location>
</feature>
<accession>L0KWK4</accession>
<gene>
    <name evidence="2" type="ordered locus">Metho_0842</name>
</gene>
<sequence length="59" mass="6856">MGSEKPEEDRPNLADRLFIELGKPHNLARILRWAWLISLIILVLGYFLIFLHLSGKLDI</sequence>
<dbReference type="AlphaFoldDB" id="L0KWK4"/>
<dbReference type="KEGG" id="mhz:Metho_0842"/>